<name>A0AAV5CCF5_ELECO</name>
<reference evidence="2" key="2">
    <citation type="submission" date="2021-12" db="EMBL/GenBank/DDBJ databases">
        <title>Resequencing data analysis of finger millet.</title>
        <authorList>
            <person name="Hatakeyama M."/>
            <person name="Aluri S."/>
            <person name="Balachadran M.T."/>
            <person name="Sivarajan S.R."/>
            <person name="Poveda L."/>
            <person name="Shimizu-Inatsugi R."/>
            <person name="Schlapbach R."/>
            <person name="Sreeman S.M."/>
            <person name="Shimizu K.K."/>
        </authorList>
    </citation>
    <scope>NUCLEOTIDE SEQUENCE</scope>
</reference>
<dbReference type="PANTHER" id="PTHR33026">
    <property type="entry name" value="OS06G0360600 PROTEIN"/>
    <property type="match status" value="1"/>
</dbReference>
<comment type="caution">
    <text evidence="2">The sequence shown here is derived from an EMBL/GenBank/DDBJ whole genome shotgun (WGS) entry which is preliminary data.</text>
</comment>
<gene>
    <name evidence="2" type="primary">ga12557</name>
    <name evidence="2" type="ORF">PR202_ga12557</name>
</gene>
<reference evidence="2" key="1">
    <citation type="journal article" date="2018" name="DNA Res.">
        <title>Multiple hybrid de novo genome assembly of finger millet, an orphan allotetraploid crop.</title>
        <authorList>
            <person name="Hatakeyama M."/>
            <person name="Aluri S."/>
            <person name="Balachadran M.T."/>
            <person name="Sivarajan S.R."/>
            <person name="Patrignani A."/>
            <person name="Gruter S."/>
            <person name="Poveda L."/>
            <person name="Shimizu-Inatsugi R."/>
            <person name="Baeten J."/>
            <person name="Francoijs K.J."/>
            <person name="Nataraja K.N."/>
            <person name="Reddy Y.A.N."/>
            <person name="Phadnis S."/>
            <person name="Ravikumar R.L."/>
            <person name="Schlapbach R."/>
            <person name="Sreeman S.M."/>
            <person name="Shimizu K.K."/>
        </authorList>
    </citation>
    <scope>NUCLEOTIDE SEQUENCE</scope>
</reference>
<accession>A0AAV5CCF5</accession>
<dbReference type="Pfam" id="PF04195">
    <property type="entry name" value="Transposase_28"/>
    <property type="match status" value="1"/>
</dbReference>
<dbReference type="PANTHER" id="PTHR33026:SF7">
    <property type="entry name" value="OS03G0100275 PROTEIN"/>
    <property type="match status" value="1"/>
</dbReference>
<dbReference type="AlphaFoldDB" id="A0AAV5CCF5"/>
<dbReference type="InterPro" id="IPR007321">
    <property type="entry name" value="Transposase_28"/>
</dbReference>
<evidence type="ECO:0000259" key="1">
    <source>
        <dbReference type="Pfam" id="PF04195"/>
    </source>
</evidence>
<sequence length="133" mass="15038">MPSKSSKKAAATESSSSELEILEQLREFSKSILTTTDLNTMVMGGLLPEQARIDWKVRKETHPFPIHKQIVVFRSFFEHGFRVPCCSFLHGLLFIYGIELVNLNLNSILHIAIFVRHPFPEDRGPKGADNADT</sequence>
<evidence type="ECO:0000313" key="3">
    <source>
        <dbReference type="Proteomes" id="UP001054889"/>
    </source>
</evidence>
<protein>
    <recommendedName>
        <fullName evidence="1">Transposase (putative) gypsy type domain-containing protein</fullName>
    </recommendedName>
</protein>
<dbReference type="Proteomes" id="UP001054889">
    <property type="component" value="Unassembled WGS sequence"/>
</dbReference>
<organism evidence="2 3">
    <name type="scientific">Eleusine coracana subsp. coracana</name>
    <dbReference type="NCBI Taxonomy" id="191504"/>
    <lineage>
        <taxon>Eukaryota</taxon>
        <taxon>Viridiplantae</taxon>
        <taxon>Streptophyta</taxon>
        <taxon>Embryophyta</taxon>
        <taxon>Tracheophyta</taxon>
        <taxon>Spermatophyta</taxon>
        <taxon>Magnoliopsida</taxon>
        <taxon>Liliopsida</taxon>
        <taxon>Poales</taxon>
        <taxon>Poaceae</taxon>
        <taxon>PACMAD clade</taxon>
        <taxon>Chloridoideae</taxon>
        <taxon>Cynodonteae</taxon>
        <taxon>Eleusininae</taxon>
        <taxon>Eleusine</taxon>
    </lineage>
</organism>
<dbReference type="EMBL" id="BQKI01000006">
    <property type="protein sequence ID" value="GJM95779.1"/>
    <property type="molecule type" value="Genomic_DNA"/>
</dbReference>
<keyword evidence="3" id="KW-1185">Reference proteome</keyword>
<proteinExistence type="predicted"/>
<evidence type="ECO:0000313" key="2">
    <source>
        <dbReference type="EMBL" id="GJM95779.1"/>
    </source>
</evidence>
<feature type="domain" description="Transposase (putative) gypsy type" evidence="1">
    <location>
        <begin position="71"/>
        <end position="115"/>
    </location>
</feature>